<gene>
    <name evidence="1" type="ORF">B7017_p0226</name>
</gene>
<dbReference type="EMBL" id="KM406416">
    <property type="protein sequence ID" value="AIW55275.1"/>
    <property type="molecule type" value="Genomic_DNA"/>
</dbReference>
<protein>
    <submittedName>
        <fullName evidence="1">Uncharacterized protein</fullName>
    </submittedName>
</protein>
<keyword evidence="1" id="KW-0614">Plasmid</keyword>
<organism evidence="1">
    <name type="scientific">Bifidobacterium breve</name>
    <dbReference type="NCBI Taxonomy" id="1685"/>
    <lineage>
        <taxon>Bacteria</taxon>
        <taxon>Bacillati</taxon>
        <taxon>Actinomycetota</taxon>
        <taxon>Actinomycetes</taxon>
        <taxon>Bifidobacteriales</taxon>
        <taxon>Bifidobacteriaceae</taxon>
        <taxon>Bifidobacterium</taxon>
    </lineage>
</organism>
<reference evidence="1" key="1">
    <citation type="journal article" date="2015" name="Appl. Environ. Microbiol.">
        <title>Discovery of a conjugative megaplasmid in Bifidobacterium breve.</title>
        <authorList>
            <person name="Bottacini F."/>
            <person name="O'Connell Motherway M."/>
            <person name="Casey E."/>
            <person name="McDonnell B."/>
            <person name="Mahony J."/>
            <person name="Ventura M."/>
            <person name="van Sinderen D."/>
        </authorList>
    </citation>
    <scope>NUCLEOTIDE SEQUENCE</scope>
    <source>
        <strain evidence="1">JCM 7017</strain>
        <plasmid evidence="1">megaplasmid pMP7017</plasmid>
    </source>
</reference>
<proteinExistence type="predicted"/>
<accession>A0A0A0UZB5</accession>
<dbReference type="RefSeq" id="WP_052791133.1">
    <property type="nucleotide sequence ID" value="NZ_JAWWYB010000005.1"/>
</dbReference>
<geneLocation type="plasmid" evidence="1">
    <name>megaplasmid pMP7017</name>
</geneLocation>
<name>A0A0A0UZB5_BIFBR</name>
<sequence length="115" mass="13132">MTINLHDITGQESGIILVEMDERGRRMNMVANWGDKDGLPYLVEPMFEPFSFAFLQSEDVHVETERIHSGTLNDEIAHDGLEDWNPLDDDLESDEPCTVYPLSNGWIVVAPKNWN</sequence>
<dbReference type="AlphaFoldDB" id="A0A0A0UZB5"/>
<evidence type="ECO:0000313" key="1">
    <source>
        <dbReference type="EMBL" id="AIW55275.1"/>
    </source>
</evidence>